<feature type="transmembrane region" description="Helical" evidence="4">
    <location>
        <begin position="297"/>
        <end position="320"/>
    </location>
</feature>
<dbReference type="CDD" id="cd06423">
    <property type="entry name" value="CESA_like"/>
    <property type="match status" value="1"/>
</dbReference>
<feature type="transmembrane region" description="Helical" evidence="4">
    <location>
        <begin position="332"/>
        <end position="352"/>
    </location>
</feature>
<dbReference type="InterPro" id="IPR029044">
    <property type="entry name" value="Nucleotide-diphossugar_trans"/>
</dbReference>
<keyword evidence="4" id="KW-1133">Transmembrane helix</keyword>
<dbReference type="OrthoDB" id="9766299at2"/>
<organism evidence="6 7">
    <name type="scientific">Levilactobacillus acidifarinae DSM 19394 = JCM 15949</name>
    <dbReference type="NCBI Taxonomy" id="1423715"/>
    <lineage>
        <taxon>Bacteria</taxon>
        <taxon>Bacillati</taxon>
        <taxon>Bacillota</taxon>
        <taxon>Bacilli</taxon>
        <taxon>Lactobacillales</taxon>
        <taxon>Lactobacillaceae</taxon>
        <taxon>Levilactobacillus</taxon>
    </lineage>
</organism>
<evidence type="ECO:0000313" key="6">
    <source>
        <dbReference type="EMBL" id="KRK96714.1"/>
    </source>
</evidence>
<keyword evidence="7" id="KW-1185">Reference proteome</keyword>
<dbReference type="GO" id="GO:0016757">
    <property type="term" value="F:glycosyltransferase activity"/>
    <property type="evidence" value="ECO:0007669"/>
    <property type="project" value="UniProtKB-KW"/>
</dbReference>
<gene>
    <name evidence="6" type="ORF">FD25_GL001793</name>
</gene>
<reference evidence="6 7" key="1">
    <citation type="journal article" date="2015" name="Genome Announc.">
        <title>Expanding the biotechnology potential of lactobacilli through comparative genomics of 213 strains and associated genera.</title>
        <authorList>
            <person name="Sun Z."/>
            <person name="Harris H.M."/>
            <person name="McCann A."/>
            <person name="Guo C."/>
            <person name="Argimon S."/>
            <person name="Zhang W."/>
            <person name="Yang X."/>
            <person name="Jeffery I.B."/>
            <person name="Cooney J.C."/>
            <person name="Kagawa T.F."/>
            <person name="Liu W."/>
            <person name="Song Y."/>
            <person name="Salvetti E."/>
            <person name="Wrobel A."/>
            <person name="Rasinkangas P."/>
            <person name="Parkhill J."/>
            <person name="Rea M.C."/>
            <person name="O'Sullivan O."/>
            <person name="Ritari J."/>
            <person name="Douillard F.P."/>
            <person name="Paul Ross R."/>
            <person name="Yang R."/>
            <person name="Briner A.E."/>
            <person name="Felis G.E."/>
            <person name="de Vos W.M."/>
            <person name="Barrangou R."/>
            <person name="Klaenhammer T.R."/>
            <person name="Caufield P.W."/>
            <person name="Cui Y."/>
            <person name="Zhang H."/>
            <person name="O'Toole P.W."/>
        </authorList>
    </citation>
    <scope>NUCLEOTIDE SEQUENCE [LARGE SCALE GENOMIC DNA]</scope>
    <source>
        <strain evidence="6 7">DSM 19394</strain>
    </source>
</reference>
<keyword evidence="3 6" id="KW-0808">Transferase</keyword>
<dbReference type="Gene3D" id="3.90.550.10">
    <property type="entry name" value="Spore Coat Polysaccharide Biosynthesis Protein SpsA, Chain A"/>
    <property type="match status" value="1"/>
</dbReference>
<feature type="transmembrane region" description="Helical" evidence="4">
    <location>
        <begin position="364"/>
        <end position="391"/>
    </location>
</feature>
<dbReference type="STRING" id="1423715.FD25_GL001793"/>
<keyword evidence="4" id="KW-0472">Membrane</keyword>
<accession>A0A0R1LWB4</accession>
<keyword evidence="4" id="KW-0812">Transmembrane</keyword>
<dbReference type="SMR" id="A0A0R1LWB4"/>
<keyword evidence="2" id="KW-0328">Glycosyltransferase</keyword>
<dbReference type="PANTHER" id="PTHR43630">
    <property type="entry name" value="POLY-BETA-1,6-N-ACETYL-D-GLUCOSAMINE SYNTHASE"/>
    <property type="match status" value="1"/>
</dbReference>
<evidence type="ECO:0000256" key="3">
    <source>
        <dbReference type="ARBA" id="ARBA00022679"/>
    </source>
</evidence>
<evidence type="ECO:0000259" key="5">
    <source>
        <dbReference type="Pfam" id="PF00535"/>
    </source>
</evidence>
<dbReference type="EMBL" id="AZDV01000002">
    <property type="protein sequence ID" value="KRK96714.1"/>
    <property type="molecule type" value="Genomic_DNA"/>
</dbReference>
<feature type="transmembrane region" description="Helical" evidence="4">
    <location>
        <begin position="12"/>
        <end position="32"/>
    </location>
</feature>
<dbReference type="Pfam" id="PF00535">
    <property type="entry name" value="Glycos_transf_2"/>
    <property type="match status" value="1"/>
</dbReference>
<dbReference type="RefSeq" id="WP_057800672.1">
    <property type="nucleotide sequence ID" value="NZ_AZDV01000002.1"/>
</dbReference>
<evidence type="ECO:0000313" key="7">
    <source>
        <dbReference type="Proteomes" id="UP000051955"/>
    </source>
</evidence>
<sequence>MWLKNLNTIFVVGYPIFVSIIWITGGLFSSFYRHRQSRKLLTADEEPFVSILIPAHNESDTLVAAVKSLAGLQYQHYEVVLIDDCSTDNTWELMETLAKQWAGQLAIHNLHLPINQGKASALNQGAKIAKGDYLVVIDADSLLQPDAVTQLMTTLLENPNYGAVTGKPIVRNRSTLLGRLQLLEYVAVIDLIKKAQAYLTGSITTVSGVIVAFRREALNEVGGWNPAVMTEDIDITWRMYRNKWQAAYEPRAVCWILVPERLRGLLKQRQRWSRGGLEVLITNRRGLYLNPWGQRGLLLESIVSNCWAILTAISLVAYAFQLFFLHNLSLDGNLLILMFTLNAIQFTIGFIASQEIAQLTLPELLLVPVYILYYWLINLVSCIAAISSYFVDPQRRGTWRSPDRGL</sequence>
<dbReference type="PATRIC" id="fig|1423715.3.peg.1839"/>
<protein>
    <submittedName>
        <fullName evidence="6">Family 2 glycosyl transferase</fullName>
    </submittedName>
</protein>
<evidence type="ECO:0000256" key="4">
    <source>
        <dbReference type="SAM" id="Phobius"/>
    </source>
</evidence>
<comment type="similarity">
    <text evidence="1">Belongs to the glycosyltransferase 2 family.</text>
</comment>
<dbReference type="SUPFAM" id="SSF53448">
    <property type="entry name" value="Nucleotide-diphospho-sugar transferases"/>
    <property type="match status" value="1"/>
</dbReference>
<name>A0A0R1LWB4_9LACO</name>
<feature type="domain" description="Glycosyltransferase 2-like" evidence="5">
    <location>
        <begin position="50"/>
        <end position="221"/>
    </location>
</feature>
<dbReference type="Proteomes" id="UP000051955">
    <property type="component" value="Unassembled WGS sequence"/>
</dbReference>
<comment type="caution">
    <text evidence="6">The sequence shown here is derived from an EMBL/GenBank/DDBJ whole genome shotgun (WGS) entry which is preliminary data.</text>
</comment>
<evidence type="ECO:0000256" key="1">
    <source>
        <dbReference type="ARBA" id="ARBA00006739"/>
    </source>
</evidence>
<evidence type="ECO:0000256" key="2">
    <source>
        <dbReference type="ARBA" id="ARBA00022676"/>
    </source>
</evidence>
<dbReference type="AlphaFoldDB" id="A0A0R1LWB4"/>
<dbReference type="PANTHER" id="PTHR43630:SF1">
    <property type="entry name" value="POLY-BETA-1,6-N-ACETYL-D-GLUCOSAMINE SYNTHASE"/>
    <property type="match status" value="1"/>
</dbReference>
<dbReference type="InterPro" id="IPR001173">
    <property type="entry name" value="Glyco_trans_2-like"/>
</dbReference>
<proteinExistence type="inferred from homology"/>